<evidence type="ECO:0000256" key="1">
    <source>
        <dbReference type="SAM" id="MobiDB-lite"/>
    </source>
</evidence>
<keyword evidence="2" id="KW-0812">Transmembrane</keyword>
<dbReference type="AlphaFoldDB" id="A0A0G1J6W9"/>
<name>A0A0G1J6W9_9BACT</name>
<gene>
    <name evidence="3" type="ORF">UW60_C0007G0015</name>
</gene>
<protein>
    <submittedName>
        <fullName evidence="3">Laminin G, domain-containing 2</fullName>
    </submittedName>
</protein>
<feature type="region of interest" description="Disordered" evidence="1">
    <location>
        <begin position="179"/>
        <end position="207"/>
    </location>
</feature>
<proteinExistence type="predicted"/>
<evidence type="ECO:0000256" key="2">
    <source>
        <dbReference type="SAM" id="Phobius"/>
    </source>
</evidence>
<evidence type="ECO:0000313" key="4">
    <source>
        <dbReference type="Proteomes" id="UP000034826"/>
    </source>
</evidence>
<accession>A0A0G1J6W9</accession>
<organism evidence="3 4">
    <name type="scientific">Candidatus Woesebacteria bacterium GW2011_GWA2_44_33</name>
    <dbReference type="NCBI Taxonomy" id="1618564"/>
    <lineage>
        <taxon>Bacteria</taxon>
        <taxon>Candidatus Woeseibacteriota</taxon>
    </lineage>
</organism>
<comment type="caution">
    <text evidence="3">The sequence shown here is derived from an EMBL/GenBank/DDBJ whole genome shotgun (WGS) entry which is preliminary data.</text>
</comment>
<feature type="compositionally biased region" description="Polar residues" evidence="1">
    <location>
        <begin position="198"/>
        <end position="207"/>
    </location>
</feature>
<evidence type="ECO:0000313" key="3">
    <source>
        <dbReference type="EMBL" id="KKT67401.1"/>
    </source>
</evidence>
<sequence length="315" mass="32962">MAPMKKQKTIVSALWLLISLVVIFSVALLLQKRNFSDQSRASSGTVLVGQLIRSTSSSLCSKCVQQCPGSDNVLHDCNPMASNGISIDSVCNQAGKVETCGGKTYCCPKPKARWTANLTECPGATPAVKPLSPYRLLKKGGLCTALVIDKDLAEPLVGQQVVATGTLKEPYFYASKLSSYTPTPTRTPTPTKTPTPTSSDNQPPKIITTSLPSGYVNKSYTASVDASDIDTGDALTMTISGLPFGLNTGPCGVPVGGGKITCYISGTPIQSGLFNIKVYVSDNRGGSSSKSLPLSIVTQSTKVTPTPIGPPVVAR</sequence>
<reference evidence="3 4" key="1">
    <citation type="journal article" date="2015" name="Nature">
        <title>rRNA introns, odd ribosomes, and small enigmatic genomes across a large radiation of phyla.</title>
        <authorList>
            <person name="Brown C.T."/>
            <person name="Hug L.A."/>
            <person name="Thomas B.C."/>
            <person name="Sharon I."/>
            <person name="Castelle C.J."/>
            <person name="Singh A."/>
            <person name="Wilkins M.J."/>
            <person name="Williams K.H."/>
            <person name="Banfield J.F."/>
        </authorList>
    </citation>
    <scope>NUCLEOTIDE SEQUENCE [LARGE SCALE GENOMIC DNA]</scope>
</reference>
<dbReference type="Proteomes" id="UP000034826">
    <property type="component" value="Unassembled WGS sequence"/>
</dbReference>
<keyword evidence="2" id="KW-1133">Transmembrane helix</keyword>
<dbReference type="InterPro" id="IPR013783">
    <property type="entry name" value="Ig-like_fold"/>
</dbReference>
<dbReference type="Gene3D" id="2.60.40.10">
    <property type="entry name" value="Immunoglobulins"/>
    <property type="match status" value="1"/>
</dbReference>
<feature type="transmembrane region" description="Helical" evidence="2">
    <location>
        <begin position="12"/>
        <end position="30"/>
    </location>
</feature>
<keyword evidence="2" id="KW-0472">Membrane</keyword>
<dbReference type="EMBL" id="LCIY01000007">
    <property type="protein sequence ID" value="KKT67401.1"/>
    <property type="molecule type" value="Genomic_DNA"/>
</dbReference>